<keyword evidence="3" id="KW-1185">Reference proteome</keyword>
<feature type="compositionally biased region" description="Low complexity" evidence="1">
    <location>
        <begin position="89"/>
        <end position="103"/>
    </location>
</feature>
<dbReference type="Proteomes" id="UP000199239">
    <property type="component" value="Unassembled WGS sequence"/>
</dbReference>
<dbReference type="OrthoDB" id="7798282at2"/>
<dbReference type="STRING" id="394264.SAMN04488040_0226"/>
<dbReference type="PROSITE" id="PS51257">
    <property type="entry name" value="PROKAR_LIPOPROTEIN"/>
    <property type="match status" value="1"/>
</dbReference>
<evidence type="ECO:0000313" key="2">
    <source>
        <dbReference type="EMBL" id="SFS40967.1"/>
    </source>
</evidence>
<sequence>MMNNSKILTVSYGTFSCTLEGFDDSFGTMKVIAEYFRDLAAEDRYFGAEPPQPDAEMLAHIAQKEISRKVVGYQQDGQIVLNAREDSTPPEAQTAPAQQPAAANLPESSRVDETDKATQAAETPQVDLSEVDIVPGQPDEDIHAFFDDKTADEAEDSPPSAPSHAAQNSSIAAKLQRIRSVVSRQDVDAPDADYTEDEHAEENPVPMAETNGFVADAVKDIESALAADDASQTADTSMEASTAPRGRVVKVKRADLTNAIARGTLEEYDDDNGAPVAQPSDIQKPAPETVVDVPVQSSLSAEDEAELARELAEVEADFAQDDVATETAETTEDDIAPQTQASAEPRRKLPSLDDAQGADMSRLLAETDNQMDDPEGTVRRDAIAHLRAAVAAKKADMAMGSADAALDDGTAYRSDLAEVVKPRRPAAAEQRTDRPTGPRPAPLKLVAEQRIDVNFVKPDTAPIRPRRVAAVAPAPAPATAAPLEGGFVEFASDMGATTLPELLEAAAAYLSFVEGVGQFSRPQVMQTVRLAGTDDFSREEGLRAFGQLLRAGKLIKLEGGRFKVSDDIGYQPEERAAG</sequence>
<evidence type="ECO:0000313" key="3">
    <source>
        <dbReference type="Proteomes" id="UP000199239"/>
    </source>
</evidence>
<name>A0A1I6PL87_9RHOB</name>
<gene>
    <name evidence="2" type="ORF">SAMN04488040_0226</name>
</gene>
<feature type="region of interest" description="Disordered" evidence="1">
    <location>
        <begin position="422"/>
        <end position="441"/>
    </location>
</feature>
<proteinExistence type="predicted"/>
<feature type="compositionally biased region" description="Basic and acidic residues" evidence="1">
    <location>
        <begin position="140"/>
        <end position="152"/>
    </location>
</feature>
<accession>A0A1I6PL87</accession>
<feature type="region of interest" description="Disordered" evidence="1">
    <location>
        <begin position="319"/>
        <end position="375"/>
    </location>
</feature>
<organism evidence="2 3">
    <name type="scientific">Sulfitobacter marinus</name>
    <dbReference type="NCBI Taxonomy" id="394264"/>
    <lineage>
        <taxon>Bacteria</taxon>
        <taxon>Pseudomonadati</taxon>
        <taxon>Pseudomonadota</taxon>
        <taxon>Alphaproteobacteria</taxon>
        <taxon>Rhodobacterales</taxon>
        <taxon>Roseobacteraceae</taxon>
        <taxon>Sulfitobacter</taxon>
    </lineage>
</organism>
<evidence type="ECO:0000256" key="1">
    <source>
        <dbReference type="SAM" id="MobiDB-lite"/>
    </source>
</evidence>
<protein>
    <recommendedName>
        <fullName evidence="4">Lipoprotein</fullName>
    </recommendedName>
</protein>
<feature type="region of interest" description="Disordered" evidence="1">
    <location>
        <begin position="262"/>
        <end position="288"/>
    </location>
</feature>
<feature type="compositionally biased region" description="Acidic residues" evidence="1">
    <location>
        <begin position="188"/>
        <end position="200"/>
    </location>
</feature>
<feature type="compositionally biased region" description="Acidic residues" evidence="1">
    <location>
        <begin position="319"/>
        <end position="335"/>
    </location>
</feature>
<dbReference type="AlphaFoldDB" id="A0A1I6PL87"/>
<feature type="region of interest" description="Disordered" evidence="1">
    <location>
        <begin position="86"/>
        <end position="208"/>
    </location>
</feature>
<dbReference type="EMBL" id="FPAJ01000001">
    <property type="protein sequence ID" value="SFS40967.1"/>
    <property type="molecule type" value="Genomic_DNA"/>
</dbReference>
<reference evidence="3" key="1">
    <citation type="submission" date="2016-10" db="EMBL/GenBank/DDBJ databases">
        <authorList>
            <person name="Varghese N."/>
            <person name="Submissions S."/>
        </authorList>
    </citation>
    <scope>NUCLEOTIDE SEQUENCE [LARGE SCALE GENOMIC DNA]</scope>
    <source>
        <strain evidence="3">DSM 23422</strain>
    </source>
</reference>
<evidence type="ECO:0008006" key="4">
    <source>
        <dbReference type="Google" id="ProtNLM"/>
    </source>
</evidence>